<protein>
    <submittedName>
        <fullName evidence="1">Uncharacterized protein</fullName>
    </submittedName>
</protein>
<name>C6HMH5_AJECH</name>
<dbReference type="EMBL" id="GG692431">
    <property type="protein sequence ID" value="EER38422.1"/>
    <property type="molecule type" value="Genomic_DNA"/>
</dbReference>
<evidence type="ECO:0000313" key="2">
    <source>
        <dbReference type="Proteomes" id="UP000002624"/>
    </source>
</evidence>
<dbReference type="Proteomes" id="UP000002624">
    <property type="component" value="Unassembled WGS sequence"/>
</dbReference>
<sequence>MQTTTPLEQMRVISRLCFANSLCRGQEPCLHKLSLVIVETDSFLPPSLPPSFHPQCNCGQHIIHEPSSCAAEYAKRYNSCSPSKSGSESSKQQGAALGAAKIPSIHLCTVLHEPLKRAARIKQPISRYPGTLQGLSHDEPPGCYHVIVLPSKEIEDVSYARCTPRSVHHVKKYVHPQRRTKLQPPILQGTTPEARVLRLVARQMPLTTSLVIFRYLGSLWLRLAWPNFAVELRLSASEWLLRPRAAVEAGKPRDWAQGSLASHASIVGFSGFNQLPMTENRFAAASPIRWLNTTFLIVLDVPCNPHMTRSMMTAAIFLATKSIRLAPAKPDIGQKFAARGETDKLVTNSELANPALKYTKSQITPSRGIS</sequence>
<gene>
    <name evidence="1" type="ORF">HCDG_07291</name>
</gene>
<dbReference type="OMA" id="QHIIHEP"/>
<dbReference type="AlphaFoldDB" id="C6HMH5"/>
<accession>C6HMH5</accession>
<evidence type="ECO:0000313" key="1">
    <source>
        <dbReference type="EMBL" id="EER38422.1"/>
    </source>
</evidence>
<proteinExistence type="predicted"/>
<organism evidence="1 2">
    <name type="scientific">Ajellomyces capsulatus (strain H143)</name>
    <name type="common">Darling's disease fungus</name>
    <name type="synonym">Histoplasma capsulatum</name>
    <dbReference type="NCBI Taxonomy" id="544712"/>
    <lineage>
        <taxon>Eukaryota</taxon>
        <taxon>Fungi</taxon>
        <taxon>Dikarya</taxon>
        <taxon>Ascomycota</taxon>
        <taxon>Pezizomycotina</taxon>
        <taxon>Eurotiomycetes</taxon>
        <taxon>Eurotiomycetidae</taxon>
        <taxon>Onygenales</taxon>
        <taxon>Ajellomycetaceae</taxon>
        <taxon>Histoplasma</taxon>
    </lineage>
</organism>
<reference evidence="2" key="1">
    <citation type="submission" date="2009-05" db="EMBL/GenBank/DDBJ databases">
        <title>The genome sequence of Ajellomyces capsulatus strain H143.</title>
        <authorList>
            <person name="Champion M."/>
            <person name="Cuomo C.A."/>
            <person name="Ma L.-J."/>
            <person name="Henn M.R."/>
            <person name="Sil A."/>
            <person name="Goldman B."/>
            <person name="Young S.K."/>
            <person name="Kodira C.D."/>
            <person name="Zeng Q."/>
            <person name="Koehrsen M."/>
            <person name="Alvarado L."/>
            <person name="Berlin A.M."/>
            <person name="Borenstein D."/>
            <person name="Chen Z."/>
            <person name="Engels R."/>
            <person name="Freedman E."/>
            <person name="Gellesch M."/>
            <person name="Goldberg J."/>
            <person name="Griggs A."/>
            <person name="Gujja S."/>
            <person name="Heiman D.I."/>
            <person name="Hepburn T.A."/>
            <person name="Howarth C."/>
            <person name="Jen D."/>
            <person name="Larson L."/>
            <person name="Lewis B."/>
            <person name="Mehta T."/>
            <person name="Park D."/>
            <person name="Pearson M."/>
            <person name="Roberts A."/>
            <person name="Saif S."/>
            <person name="Shea T.D."/>
            <person name="Shenoy N."/>
            <person name="Sisk P."/>
            <person name="Stolte C."/>
            <person name="Sykes S."/>
            <person name="Walk T."/>
            <person name="White J."/>
            <person name="Yandava C."/>
            <person name="Klein B."/>
            <person name="McEwen J.G."/>
            <person name="Puccia R."/>
            <person name="Goldman G.H."/>
            <person name="Felipe M.S."/>
            <person name="Nino-Vega G."/>
            <person name="San-Blas G."/>
            <person name="Taylor J.W."/>
            <person name="Mendoza L."/>
            <person name="Galagan J.E."/>
            <person name="Nusbaum C."/>
            <person name="Birren B.W."/>
        </authorList>
    </citation>
    <scope>NUCLEOTIDE SEQUENCE [LARGE SCALE GENOMIC DNA]</scope>
    <source>
        <strain evidence="2">H143</strain>
    </source>
</reference>
<dbReference type="VEuPathDB" id="FungiDB:HCDG_07291"/>
<dbReference type="HOGENOM" id="CLU_857824_0_0_1"/>